<dbReference type="InterPro" id="IPR050542">
    <property type="entry name" value="Glycosyl_Hydrlase18_Chitinase"/>
</dbReference>
<keyword evidence="2 4" id="KW-0326">Glycosidase</keyword>
<dbReference type="SMART" id="SM00636">
    <property type="entry name" value="Glyco_18"/>
    <property type="match status" value="1"/>
</dbReference>
<dbReference type="PROSITE" id="PS51910">
    <property type="entry name" value="GH18_2"/>
    <property type="match status" value="1"/>
</dbReference>
<evidence type="ECO:0000313" key="5">
    <source>
        <dbReference type="Proteomes" id="UP001185092"/>
    </source>
</evidence>
<dbReference type="AlphaFoldDB" id="A0AAE3XMA1"/>
<dbReference type="Proteomes" id="UP001185092">
    <property type="component" value="Unassembled WGS sequence"/>
</dbReference>
<evidence type="ECO:0000256" key="1">
    <source>
        <dbReference type="ARBA" id="ARBA00022801"/>
    </source>
</evidence>
<accession>A0AAE3XMA1</accession>
<dbReference type="SUPFAM" id="SSF51445">
    <property type="entry name" value="(Trans)glycosidases"/>
    <property type="match status" value="1"/>
</dbReference>
<dbReference type="PANTHER" id="PTHR45708">
    <property type="entry name" value="ENDOCHITINASE"/>
    <property type="match status" value="1"/>
</dbReference>
<keyword evidence="5" id="KW-1185">Reference proteome</keyword>
<dbReference type="GO" id="GO:0008843">
    <property type="term" value="F:endochitinase activity"/>
    <property type="evidence" value="ECO:0007669"/>
    <property type="project" value="UniProtKB-EC"/>
</dbReference>
<evidence type="ECO:0000313" key="4">
    <source>
        <dbReference type="EMBL" id="MDR6237559.1"/>
    </source>
</evidence>
<dbReference type="GO" id="GO:0005975">
    <property type="term" value="P:carbohydrate metabolic process"/>
    <property type="evidence" value="ECO:0007669"/>
    <property type="project" value="InterPro"/>
</dbReference>
<evidence type="ECO:0000256" key="2">
    <source>
        <dbReference type="ARBA" id="ARBA00023295"/>
    </source>
</evidence>
<dbReference type="EC" id="3.2.1.14" evidence="4"/>
<protein>
    <submittedName>
        <fullName evidence="4">Chitinase</fullName>
        <ecNumber evidence="4">3.2.1.14</ecNumber>
    </submittedName>
</protein>
<proteinExistence type="predicted"/>
<dbReference type="Gene3D" id="3.20.20.80">
    <property type="entry name" value="Glycosidases"/>
    <property type="match status" value="1"/>
</dbReference>
<comment type="caution">
    <text evidence="4">The sequence shown here is derived from an EMBL/GenBank/DDBJ whole genome shotgun (WGS) entry which is preliminary data.</text>
</comment>
<dbReference type="InterPro" id="IPR011583">
    <property type="entry name" value="Chitinase_II/V-like_cat"/>
</dbReference>
<organism evidence="4 5">
    <name type="scientific">Aureibacter tunicatorum</name>
    <dbReference type="NCBI Taxonomy" id="866807"/>
    <lineage>
        <taxon>Bacteria</taxon>
        <taxon>Pseudomonadati</taxon>
        <taxon>Bacteroidota</taxon>
        <taxon>Cytophagia</taxon>
        <taxon>Cytophagales</taxon>
        <taxon>Persicobacteraceae</taxon>
        <taxon>Aureibacter</taxon>
    </lineage>
</organism>
<feature type="domain" description="GH18" evidence="3">
    <location>
        <begin position="4"/>
        <end position="285"/>
    </location>
</feature>
<gene>
    <name evidence="4" type="ORF">HNQ88_000535</name>
</gene>
<keyword evidence="1 4" id="KW-0378">Hydrolase</keyword>
<sequence length="285" mass="31173">MNDKLTVGYLQTWGNKVSFVEALNAGYDTMALAFGTLDEAVVGITDGIPPNLKEDIAEAKSNGAKHILLSFGGAKDYNTYKPGDASAEDAGQAIVNFANDYGFTGIDFDLEIDGTQSDNIYLDDLCFEIKKFNEKLLITAAPQISQGPHDTDLTLVSDGNTSIYEVALENKRFDYLFIQAYNNPWPKLSNCSQVDTCFISAAYNNFSKQNLASMIVIGEPATASAAGTSIFKTQGEGQEVYDAVAQEYASIQDEEQFGGAMTWSINLDAENDYKFIKTLKSKVYF</sequence>
<dbReference type="InterPro" id="IPR017853">
    <property type="entry name" value="GH"/>
</dbReference>
<reference evidence="4" key="1">
    <citation type="submission" date="2023-07" db="EMBL/GenBank/DDBJ databases">
        <title>Genomic Encyclopedia of Type Strains, Phase IV (KMG-IV): sequencing the most valuable type-strain genomes for metagenomic binning, comparative biology and taxonomic classification.</title>
        <authorList>
            <person name="Goeker M."/>
        </authorList>
    </citation>
    <scope>NUCLEOTIDE SEQUENCE</scope>
    <source>
        <strain evidence="4">DSM 26174</strain>
    </source>
</reference>
<dbReference type="InterPro" id="IPR001223">
    <property type="entry name" value="Glyco_hydro18_cat"/>
</dbReference>
<name>A0AAE3XMA1_9BACT</name>
<dbReference type="RefSeq" id="WP_309937027.1">
    <property type="nucleotide sequence ID" value="NZ_AP025305.1"/>
</dbReference>
<dbReference type="PANTHER" id="PTHR45708:SF49">
    <property type="entry name" value="ENDOCHITINASE"/>
    <property type="match status" value="1"/>
</dbReference>
<dbReference type="EMBL" id="JAVDQD010000001">
    <property type="protein sequence ID" value="MDR6237559.1"/>
    <property type="molecule type" value="Genomic_DNA"/>
</dbReference>
<dbReference type="GO" id="GO:0008061">
    <property type="term" value="F:chitin binding"/>
    <property type="evidence" value="ECO:0007669"/>
    <property type="project" value="InterPro"/>
</dbReference>
<evidence type="ECO:0000259" key="3">
    <source>
        <dbReference type="PROSITE" id="PS51910"/>
    </source>
</evidence>
<dbReference type="Pfam" id="PF00704">
    <property type="entry name" value="Glyco_hydro_18"/>
    <property type="match status" value="1"/>
</dbReference>